<dbReference type="GO" id="GO:0003677">
    <property type="term" value="F:DNA binding"/>
    <property type="evidence" value="ECO:0007669"/>
    <property type="project" value="InterPro"/>
</dbReference>
<keyword evidence="8" id="KW-1185">Reference proteome</keyword>
<sequence>MVSTAGLDEFLQARPRLYRIACRITGNPHEAEELVQDVWVRWQRTDRSTVADPQAFLATVASRLAINLVQSARRRHETAVGPWLPDERVASGPDPQVYAENREAFAVAVQLLKDRLSPAERATYVLREGFDYPYREIAETLRIGAPNARQLVKRARDRLAQEVLAPEAV</sequence>
<reference evidence="7 8" key="1">
    <citation type="submission" date="2019-02" db="EMBL/GenBank/DDBJ databases">
        <title>Kribbella capetownensis sp. nov. and Kribbella speibonae sp. nov., isolated from soil.</title>
        <authorList>
            <person name="Curtis S.M."/>
            <person name="Norton I."/>
            <person name="Everest G.J."/>
            <person name="Meyers P.R."/>
        </authorList>
    </citation>
    <scope>NUCLEOTIDE SEQUENCE [LARGE SCALE GENOMIC DNA]</scope>
    <source>
        <strain evidence="7 8">KCTC 29219</strain>
    </source>
</reference>
<dbReference type="Gene3D" id="1.10.1740.10">
    <property type="match status" value="1"/>
</dbReference>
<evidence type="ECO:0000256" key="1">
    <source>
        <dbReference type="ARBA" id="ARBA00010641"/>
    </source>
</evidence>
<dbReference type="SUPFAM" id="SSF88659">
    <property type="entry name" value="Sigma3 and sigma4 domains of RNA polymerase sigma factors"/>
    <property type="match status" value="1"/>
</dbReference>
<evidence type="ECO:0000256" key="3">
    <source>
        <dbReference type="ARBA" id="ARBA00023082"/>
    </source>
</evidence>
<evidence type="ECO:0000259" key="5">
    <source>
        <dbReference type="Pfam" id="PF04542"/>
    </source>
</evidence>
<dbReference type="GO" id="GO:0016987">
    <property type="term" value="F:sigma factor activity"/>
    <property type="evidence" value="ECO:0007669"/>
    <property type="project" value="UniProtKB-KW"/>
</dbReference>
<dbReference type="InterPro" id="IPR013325">
    <property type="entry name" value="RNA_pol_sigma_r2"/>
</dbReference>
<comment type="similarity">
    <text evidence="1">Belongs to the sigma-70 factor family. ECF subfamily.</text>
</comment>
<dbReference type="InterPro" id="IPR014284">
    <property type="entry name" value="RNA_pol_sigma-70_dom"/>
</dbReference>
<comment type="caution">
    <text evidence="7">The sequence shown here is derived from an EMBL/GenBank/DDBJ whole genome shotgun (WGS) entry which is preliminary data.</text>
</comment>
<dbReference type="Gene3D" id="1.10.10.10">
    <property type="entry name" value="Winged helix-like DNA-binding domain superfamily/Winged helix DNA-binding domain"/>
    <property type="match status" value="1"/>
</dbReference>
<dbReference type="GO" id="GO:0006352">
    <property type="term" value="P:DNA-templated transcription initiation"/>
    <property type="evidence" value="ECO:0007669"/>
    <property type="project" value="InterPro"/>
</dbReference>
<keyword evidence="2" id="KW-0805">Transcription regulation</keyword>
<dbReference type="PANTHER" id="PTHR30173">
    <property type="entry name" value="SIGMA 19 FACTOR"/>
    <property type="match status" value="1"/>
</dbReference>
<proteinExistence type="inferred from homology"/>
<dbReference type="AlphaFoldDB" id="A0A4R0HIJ5"/>
<dbReference type="Proteomes" id="UP000292346">
    <property type="component" value="Unassembled WGS sequence"/>
</dbReference>
<name>A0A4R0HIJ5_9ACTN</name>
<evidence type="ECO:0000313" key="7">
    <source>
        <dbReference type="EMBL" id="TCC08802.1"/>
    </source>
</evidence>
<dbReference type="SUPFAM" id="SSF88946">
    <property type="entry name" value="Sigma2 domain of RNA polymerase sigma factors"/>
    <property type="match status" value="1"/>
</dbReference>
<protein>
    <submittedName>
        <fullName evidence="7">Sigma-70 family RNA polymerase sigma factor</fullName>
    </submittedName>
</protein>
<dbReference type="InterPro" id="IPR013324">
    <property type="entry name" value="RNA_pol_sigma_r3/r4-like"/>
</dbReference>
<dbReference type="InterPro" id="IPR052704">
    <property type="entry name" value="ECF_Sigma-70_Domain"/>
</dbReference>
<dbReference type="Pfam" id="PF08281">
    <property type="entry name" value="Sigma70_r4_2"/>
    <property type="match status" value="1"/>
</dbReference>
<keyword evidence="3" id="KW-0731">Sigma factor</keyword>
<gene>
    <name evidence="7" type="ORF">E0H45_18785</name>
</gene>
<dbReference type="OrthoDB" id="3211555at2"/>
<dbReference type="InterPro" id="IPR036388">
    <property type="entry name" value="WH-like_DNA-bd_sf"/>
</dbReference>
<feature type="domain" description="RNA polymerase sigma-70 region 2" evidence="5">
    <location>
        <begin position="13"/>
        <end position="75"/>
    </location>
</feature>
<evidence type="ECO:0000256" key="2">
    <source>
        <dbReference type="ARBA" id="ARBA00023015"/>
    </source>
</evidence>
<accession>A0A4R0HIJ5</accession>
<evidence type="ECO:0000259" key="6">
    <source>
        <dbReference type="Pfam" id="PF08281"/>
    </source>
</evidence>
<dbReference type="PANTHER" id="PTHR30173:SF36">
    <property type="entry name" value="ECF RNA POLYMERASE SIGMA FACTOR SIGJ"/>
    <property type="match status" value="1"/>
</dbReference>
<dbReference type="Pfam" id="PF04542">
    <property type="entry name" value="Sigma70_r2"/>
    <property type="match status" value="1"/>
</dbReference>
<dbReference type="InterPro" id="IPR007627">
    <property type="entry name" value="RNA_pol_sigma70_r2"/>
</dbReference>
<feature type="domain" description="RNA polymerase sigma factor 70 region 4 type 2" evidence="6">
    <location>
        <begin position="108"/>
        <end position="159"/>
    </location>
</feature>
<keyword evidence="4" id="KW-0804">Transcription</keyword>
<organism evidence="7 8">
    <name type="scientific">Kribbella soli</name>
    <dbReference type="NCBI Taxonomy" id="1124743"/>
    <lineage>
        <taxon>Bacteria</taxon>
        <taxon>Bacillati</taxon>
        <taxon>Actinomycetota</taxon>
        <taxon>Actinomycetes</taxon>
        <taxon>Propionibacteriales</taxon>
        <taxon>Kribbellaceae</taxon>
        <taxon>Kribbella</taxon>
    </lineage>
</organism>
<evidence type="ECO:0000256" key="4">
    <source>
        <dbReference type="ARBA" id="ARBA00023163"/>
    </source>
</evidence>
<evidence type="ECO:0000313" key="8">
    <source>
        <dbReference type="Proteomes" id="UP000292346"/>
    </source>
</evidence>
<dbReference type="NCBIfam" id="TIGR02937">
    <property type="entry name" value="sigma70-ECF"/>
    <property type="match status" value="1"/>
</dbReference>
<dbReference type="InterPro" id="IPR013249">
    <property type="entry name" value="RNA_pol_sigma70_r4_t2"/>
</dbReference>
<dbReference type="EMBL" id="SJJZ01000002">
    <property type="protein sequence ID" value="TCC08802.1"/>
    <property type="molecule type" value="Genomic_DNA"/>
</dbReference>